<protein>
    <submittedName>
        <fullName evidence="2">Uncharacterized protein</fullName>
    </submittedName>
</protein>
<feature type="non-terminal residue" evidence="2">
    <location>
        <position position="1"/>
    </location>
</feature>
<comment type="caution">
    <text evidence="2">The sequence shown here is derived from an EMBL/GenBank/DDBJ whole genome shotgun (WGS) entry which is preliminary data.</text>
</comment>
<feature type="region of interest" description="Disordered" evidence="1">
    <location>
        <begin position="40"/>
        <end position="123"/>
    </location>
</feature>
<dbReference type="AlphaFoldDB" id="A0A843X8T8"/>
<name>A0A843X8T8_COLES</name>
<proteinExistence type="predicted"/>
<feature type="compositionally biased region" description="Low complexity" evidence="1">
    <location>
        <begin position="114"/>
        <end position="123"/>
    </location>
</feature>
<gene>
    <name evidence="2" type="ORF">Taro_048658</name>
</gene>
<sequence length="123" mass="12908">CGCFKSPVTQSFALQHCSHSSLAPACTAFYIGGRSKFLAVGDNAGGRGGSRDQRAGGGPHVGHRRGGGCAVREGGLPGRPRQDRGRGRRRRRPRLHGLQPGELIPPPIPPPATRTPSTSTHTV</sequence>
<feature type="non-terminal residue" evidence="2">
    <location>
        <position position="123"/>
    </location>
</feature>
<accession>A0A843X8T8</accession>
<dbReference type="EMBL" id="NMUH01006647">
    <property type="protein sequence ID" value="MQM15708.1"/>
    <property type="molecule type" value="Genomic_DNA"/>
</dbReference>
<evidence type="ECO:0000256" key="1">
    <source>
        <dbReference type="SAM" id="MobiDB-lite"/>
    </source>
</evidence>
<keyword evidence="3" id="KW-1185">Reference proteome</keyword>
<organism evidence="2 3">
    <name type="scientific">Colocasia esculenta</name>
    <name type="common">Wild taro</name>
    <name type="synonym">Arum esculentum</name>
    <dbReference type="NCBI Taxonomy" id="4460"/>
    <lineage>
        <taxon>Eukaryota</taxon>
        <taxon>Viridiplantae</taxon>
        <taxon>Streptophyta</taxon>
        <taxon>Embryophyta</taxon>
        <taxon>Tracheophyta</taxon>
        <taxon>Spermatophyta</taxon>
        <taxon>Magnoliopsida</taxon>
        <taxon>Liliopsida</taxon>
        <taxon>Araceae</taxon>
        <taxon>Aroideae</taxon>
        <taxon>Colocasieae</taxon>
        <taxon>Colocasia</taxon>
    </lineage>
</organism>
<evidence type="ECO:0000313" key="3">
    <source>
        <dbReference type="Proteomes" id="UP000652761"/>
    </source>
</evidence>
<dbReference type="Proteomes" id="UP000652761">
    <property type="component" value="Unassembled WGS sequence"/>
</dbReference>
<feature type="compositionally biased region" description="Basic residues" evidence="1">
    <location>
        <begin position="86"/>
        <end position="95"/>
    </location>
</feature>
<feature type="compositionally biased region" description="Pro residues" evidence="1">
    <location>
        <begin position="103"/>
        <end position="113"/>
    </location>
</feature>
<evidence type="ECO:0000313" key="2">
    <source>
        <dbReference type="EMBL" id="MQM15708.1"/>
    </source>
</evidence>
<reference evidence="2" key="1">
    <citation type="submission" date="2017-07" db="EMBL/GenBank/DDBJ databases">
        <title>Taro Niue Genome Assembly and Annotation.</title>
        <authorList>
            <person name="Atibalentja N."/>
            <person name="Keating K."/>
            <person name="Fields C.J."/>
        </authorList>
    </citation>
    <scope>NUCLEOTIDE SEQUENCE</scope>
    <source>
        <strain evidence="2">Niue_2</strain>
        <tissue evidence="2">Leaf</tissue>
    </source>
</reference>